<dbReference type="InterPro" id="IPR004960">
    <property type="entry name" value="LipA_acyltrans"/>
</dbReference>
<keyword evidence="2" id="KW-1003">Cell membrane</keyword>
<dbReference type="Pfam" id="PF03279">
    <property type="entry name" value="Lip_A_acyltrans"/>
    <property type="match status" value="1"/>
</dbReference>
<dbReference type="PANTHER" id="PTHR30606:SF10">
    <property type="entry name" value="PHOSPHATIDYLINOSITOL MANNOSIDE ACYLTRANSFERASE"/>
    <property type="match status" value="1"/>
</dbReference>
<dbReference type="GO" id="GO:0016746">
    <property type="term" value="F:acyltransferase activity"/>
    <property type="evidence" value="ECO:0007669"/>
    <property type="project" value="UniProtKB-KW"/>
</dbReference>
<evidence type="ECO:0000313" key="8">
    <source>
        <dbReference type="Proteomes" id="UP000321485"/>
    </source>
</evidence>
<protein>
    <submittedName>
        <fullName evidence="7">KDO2-lipid IV(A) lauroyltransferase</fullName>
    </submittedName>
</protein>
<dbReference type="RefSeq" id="WP_146870018.1">
    <property type="nucleotide sequence ID" value="NZ_VJWE01000011.1"/>
</dbReference>
<dbReference type="GO" id="GO:0009247">
    <property type="term" value="P:glycolipid biosynthetic process"/>
    <property type="evidence" value="ECO:0007669"/>
    <property type="project" value="UniProtKB-ARBA"/>
</dbReference>
<proteinExistence type="predicted"/>
<comment type="caution">
    <text evidence="7">The sequence shown here is derived from an EMBL/GenBank/DDBJ whole genome shotgun (WGS) entry which is preliminary data.</text>
</comment>
<organism evidence="7 8">
    <name type="scientific">Acidovorax delafieldii</name>
    <name type="common">Pseudomonas delafieldii</name>
    <dbReference type="NCBI Taxonomy" id="47920"/>
    <lineage>
        <taxon>Bacteria</taxon>
        <taxon>Pseudomonadati</taxon>
        <taxon>Pseudomonadota</taxon>
        <taxon>Betaproteobacteria</taxon>
        <taxon>Burkholderiales</taxon>
        <taxon>Comamonadaceae</taxon>
        <taxon>Acidovorax</taxon>
    </lineage>
</organism>
<keyword evidence="4 7" id="KW-0808">Transferase</keyword>
<keyword evidence="3" id="KW-0997">Cell inner membrane</keyword>
<dbReference type="GeneID" id="51109990"/>
<reference evidence="7 8" key="1">
    <citation type="journal article" date="2015" name="Stand. Genomic Sci.">
        <title>Genomic Encyclopedia of Bacterial and Archaeal Type Strains, Phase III: the genomes of soil and plant-associated and newly described type strains.</title>
        <authorList>
            <person name="Whitman W.B."/>
            <person name="Woyke T."/>
            <person name="Klenk H.P."/>
            <person name="Zhou Y."/>
            <person name="Lilburn T.G."/>
            <person name="Beck B.J."/>
            <person name="De Vos P."/>
            <person name="Vandamme P."/>
            <person name="Eisen J.A."/>
            <person name="Garrity G."/>
            <person name="Hugenholtz P."/>
            <person name="Kyrpides N.C."/>
        </authorList>
    </citation>
    <scope>NUCLEOTIDE SEQUENCE [LARGE SCALE GENOMIC DNA]</scope>
    <source>
        <strain evidence="7 8">DSM 64</strain>
    </source>
</reference>
<evidence type="ECO:0000256" key="6">
    <source>
        <dbReference type="ARBA" id="ARBA00023315"/>
    </source>
</evidence>
<keyword evidence="6" id="KW-0012">Acyltransferase</keyword>
<dbReference type="Proteomes" id="UP000321485">
    <property type="component" value="Unassembled WGS sequence"/>
</dbReference>
<evidence type="ECO:0000256" key="2">
    <source>
        <dbReference type="ARBA" id="ARBA00022475"/>
    </source>
</evidence>
<evidence type="ECO:0000256" key="5">
    <source>
        <dbReference type="ARBA" id="ARBA00023136"/>
    </source>
</evidence>
<dbReference type="GO" id="GO:0005886">
    <property type="term" value="C:plasma membrane"/>
    <property type="evidence" value="ECO:0007669"/>
    <property type="project" value="UniProtKB-SubCell"/>
</dbReference>
<name>A0A561XSG9_ACIDE</name>
<evidence type="ECO:0000256" key="3">
    <source>
        <dbReference type="ARBA" id="ARBA00022519"/>
    </source>
</evidence>
<keyword evidence="5" id="KW-0472">Membrane</keyword>
<dbReference type="PANTHER" id="PTHR30606">
    <property type="entry name" value="LIPID A BIOSYNTHESIS LAUROYL ACYLTRANSFERASE"/>
    <property type="match status" value="1"/>
</dbReference>
<evidence type="ECO:0000313" key="7">
    <source>
        <dbReference type="EMBL" id="TWG39051.1"/>
    </source>
</evidence>
<dbReference type="EMBL" id="VJWE01000011">
    <property type="protein sequence ID" value="TWG39051.1"/>
    <property type="molecule type" value="Genomic_DNA"/>
</dbReference>
<dbReference type="AlphaFoldDB" id="A0A561XSG9"/>
<accession>A0A561XSG9</accession>
<evidence type="ECO:0000256" key="4">
    <source>
        <dbReference type="ARBA" id="ARBA00022679"/>
    </source>
</evidence>
<gene>
    <name evidence="7" type="ORF">ATF69_0919</name>
</gene>
<comment type="subcellular location">
    <subcellularLocation>
        <location evidence="1">Cell inner membrane</location>
    </subcellularLocation>
</comment>
<sequence>MMNEWRLRYAFPALSRMPTTVPWYLAAAVGREPYAARRLTEQFLVRRFEQVFPSATAIERRQWARTHLSMLAREMMDASALHRLGRSGGPEIDVQGWEHVDTLIRRKQGFILVLNHYDRLLTSALALALRGLSLNTLTMPVLGNPGLTAVQRDFLVRKVKSFSEIARGEWRTTDQGMRPVYASLKAGQAWGILADAWAPEFTRLRSHPFLGGQLHLPTGIERMAESAGVPMLHAVTYSDGATRLRVEVETLPDNARLAIDSVIRRLERDVRSRPWAWWHWGQWEQMWTPSSAEAI</sequence>
<evidence type="ECO:0000256" key="1">
    <source>
        <dbReference type="ARBA" id="ARBA00004533"/>
    </source>
</evidence>